<dbReference type="InterPro" id="IPR003445">
    <property type="entry name" value="Cat_transpt"/>
</dbReference>
<dbReference type="Pfam" id="PF02386">
    <property type="entry name" value="TrkH"/>
    <property type="match status" value="1"/>
</dbReference>
<evidence type="ECO:0000256" key="13">
    <source>
        <dbReference type="ARBA" id="ARBA00023136"/>
    </source>
</evidence>
<feature type="region of interest" description="Disordered" evidence="16">
    <location>
        <begin position="1011"/>
        <end position="1079"/>
    </location>
</feature>
<dbReference type="InterPro" id="IPR012337">
    <property type="entry name" value="RNaseH-like_sf"/>
</dbReference>
<sequence>MKKKSPLLPIPVAFYFSMASSSSSSRSIHRPFSPLLSIEPSSDGFLDSDIQSSPLTGPRKTYDITTRRPPATLRRVGPQHRKKWIAYESHLETEFLEWWKETEYGQKLNGEGQSQIKWSTGSRHADVWKHFDQVADIDSGRPRVTCQACLTVLDHPQYKGNGTSAMSRHKKSNTCRKGKKKGFNQSLISDSLQNHFTRDSPSVHRVTTFQIEEQILKTITCLRLPFQTVENPVFQRLLSLLYSGPGELELPSAKTLRRRLRDAVNCQQELQLQDLPEDAKVSLALDCWTSPFQQAFMAITVYFIDKDWNYREMLLGFEPLHGPHTGNNLSDVLHRLLEERKLLDRIFSVTTDNATNNDTMIRALQERLLSIGAISSRESIVRVPCMAHVIQLCLKQLLGHIRAAPKNKEVRAFWSDTQAHGLKDSINYGDVAHTLTKLKVTDVEWRQIDYLVHLTKPFFQFTMALMKTRDVTIHSVFLVYRKLLEHIERSNRRLKRKTTPWKKDMYGALLVARQKLKEYYEKTYRDHGFLYGTGTLLAPQYKLSAFDAREYSTCHEDTSKRYCEYLRASFTQYQQQNPELLFPNVPVSPRLYWKEHEREFPVLSRLARDLLSVPATGAGVERLFNSARDICHYRRGSLHEGTIQDLMMYMCSEKLTLEGQQLIRLEKPLESESQEALEEDEALKAIEEDAEPISDNEEIEESENLEGNSEPEETYQVECTVVETGRSSIHRHIHEPEQEEESVEEDVVDYDEADLLPPPIMQLSDRSQKRSSGRTMYSAFIRRCSAFYRRANKIKQRTPLLNQLHLNFIFLHYTYIITWALIGSIIVYPGGGIAYTDALFLSVGAATQSGLNTVNLNALQLYQQIVLYIITIICTPIFIHSALVFIRLYWFEKRFQRVVRDARALRTTRSRMDNVSRDNDSEGTNRAELGDVGRSIVVLRSNTGDARGSKLPDPGGKIIDDAQSETEAPEEHEKSGQSSLEYLQNDRMEHRFGLGSLRVPTQLHPDQHIAFLEDQRKNKGALRIPSPREYDRGGAPETLNGEEDEVNKPVQPSSPQLDQRQSPMHSGKFNQVGPLEGPHIATNEPGMPQIDNRGSTFMHLITRSTVQDTTTPVNEATGGLDYSTQPYLSWNASVARNSNFIDLTEEQRDELGGIEYRALKTLTVVLVSYYIGFHIIGMVSVVGWIMTQDRWASVVREDGVGRPWWGIFTSASAFNDLGFTLTPDSMISFQKAVFPLLLMAFLIIIGNTGFPCMLRLVIWSLTKFARPGTALWEELKFLLDHPRRCFTLLFPRNATWWLFAILIALNGIDVIFFIILDLNDPTVTSLPPGIRVLDGFFQAVSTRTAGFGIVNLSDLHPSIQVSYLIMMYISVFPIAISMRRTNVYEEKNLGVCSYGQEDSHKNDQTAPSYIGTHLRRQLGFDLWYVFLGLFVIAIVENGRLQGADDYSFQLFAVLFEVVSAYGTVGLSLGYPGVDTSFCGQFNVISKLVIIALEIRGRHRGLPYTLDRAVLLPSEALKKHDSVDSERHVRRRASNLSAGGPIDRPQSWPVSRARAGANLPSLSTGREKQGSERNK</sequence>
<feature type="transmembrane region" description="Helical" evidence="17">
    <location>
        <begin position="1418"/>
        <end position="1435"/>
    </location>
</feature>
<keyword evidence="7 15" id="KW-0863">Zinc-finger</keyword>
<reference evidence="19" key="2">
    <citation type="journal article" date="2023" name="IMA Fungus">
        <title>Comparative genomic study of the Penicillium genus elucidates a diverse pangenome and 15 lateral gene transfer events.</title>
        <authorList>
            <person name="Petersen C."/>
            <person name="Sorensen T."/>
            <person name="Nielsen M.R."/>
            <person name="Sondergaard T.E."/>
            <person name="Sorensen J.L."/>
            <person name="Fitzpatrick D.A."/>
            <person name="Frisvad J.C."/>
            <person name="Nielsen K.L."/>
        </authorList>
    </citation>
    <scope>NUCLEOTIDE SEQUENCE</scope>
    <source>
        <strain evidence="19">IBT 35675</strain>
    </source>
</reference>
<feature type="compositionally biased region" description="Polar residues" evidence="16">
    <location>
        <begin position="1050"/>
        <end position="1064"/>
    </location>
</feature>
<evidence type="ECO:0000256" key="5">
    <source>
        <dbReference type="ARBA" id="ARBA00022692"/>
    </source>
</evidence>
<evidence type="ECO:0000313" key="20">
    <source>
        <dbReference type="Proteomes" id="UP001148299"/>
    </source>
</evidence>
<evidence type="ECO:0000259" key="18">
    <source>
        <dbReference type="PROSITE" id="PS50808"/>
    </source>
</evidence>
<dbReference type="InterPro" id="IPR004773">
    <property type="entry name" value="K/Na_transp_Trk1/HKT1"/>
</dbReference>
<evidence type="ECO:0000256" key="14">
    <source>
        <dbReference type="ARBA" id="ARBA00023242"/>
    </source>
</evidence>
<dbReference type="GO" id="GO:0046983">
    <property type="term" value="F:protein dimerization activity"/>
    <property type="evidence" value="ECO:0007669"/>
    <property type="project" value="InterPro"/>
</dbReference>
<feature type="transmembrane region" description="Helical" evidence="17">
    <location>
        <begin position="865"/>
        <end position="890"/>
    </location>
</feature>
<keyword evidence="5 17" id="KW-0812">Transmembrane</keyword>
<name>A0A9W9QLK9_PENBR</name>
<evidence type="ECO:0000313" key="19">
    <source>
        <dbReference type="EMBL" id="KAJ5340168.1"/>
    </source>
</evidence>
<organism evidence="19 20">
    <name type="scientific">Penicillium brevicompactum</name>
    <dbReference type="NCBI Taxonomy" id="5074"/>
    <lineage>
        <taxon>Eukaryota</taxon>
        <taxon>Fungi</taxon>
        <taxon>Dikarya</taxon>
        <taxon>Ascomycota</taxon>
        <taxon>Pezizomycotina</taxon>
        <taxon>Eurotiomycetes</taxon>
        <taxon>Eurotiomycetidae</taxon>
        <taxon>Eurotiales</taxon>
        <taxon>Aspergillaceae</taxon>
        <taxon>Penicillium</taxon>
    </lineage>
</organism>
<feature type="transmembrane region" description="Helical" evidence="17">
    <location>
        <begin position="804"/>
        <end position="827"/>
    </location>
</feature>
<evidence type="ECO:0000256" key="10">
    <source>
        <dbReference type="ARBA" id="ARBA00022989"/>
    </source>
</evidence>
<keyword evidence="8" id="KW-0862">Zinc</keyword>
<evidence type="ECO:0000256" key="6">
    <source>
        <dbReference type="ARBA" id="ARBA00022723"/>
    </source>
</evidence>
<feature type="compositionally biased region" description="Basic residues" evidence="16">
    <location>
        <begin position="167"/>
        <end position="181"/>
    </location>
</feature>
<evidence type="ECO:0000256" key="17">
    <source>
        <dbReference type="SAM" id="Phobius"/>
    </source>
</evidence>
<dbReference type="SMART" id="SM00614">
    <property type="entry name" value="ZnF_BED"/>
    <property type="match status" value="1"/>
</dbReference>
<dbReference type="InterPro" id="IPR051143">
    <property type="entry name" value="TrkH_K-transport"/>
</dbReference>
<keyword evidence="9" id="KW-0630">Potassium</keyword>
<feature type="transmembrane region" description="Helical" evidence="17">
    <location>
        <begin position="1164"/>
        <end position="1186"/>
    </location>
</feature>
<reference evidence="19" key="1">
    <citation type="submission" date="2022-12" db="EMBL/GenBank/DDBJ databases">
        <authorList>
            <person name="Petersen C."/>
        </authorList>
    </citation>
    <scope>NUCLEOTIDE SEQUENCE</scope>
    <source>
        <strain evidence="19">IBT 35675</strain>
    </source>
</reference>
<dbReference type="Proteomes" id="UP001148299">
    <property type="component" value="Unassembled WGS sequence"/>
</dbReference>
<evidence type="ECO:0000256" key="15">
    <source>
        <dbReference type="PROSITE-ProRule" id="PRU00027"/>
    </source>
</evidence>
<feature type="transmembrane region" description="Helical" evidence="17">
    <location>
        <begin position="1294"/>
        <end position="1316"/>
    </location>
</feature>
<feature type="transmembrane region" description="Helical" evidence="17">
    <location>
        <begin position="1232"/>
        <end position="1258"/>
    </location>
</feature>
<dbReference type="NCBIfam" id="TIGR00934">
    <property type="entry name" value="2a38euk"/>
    <property type="match status" value="1"/>
</dbReference>
<keyword evidence="12" id="KW-0238">DNA-binding</keyword>
<keyword evidence="6" id="KW-0479">Metal-binding</keyword>
<dbReference type="PROSITE" id="PS50808">
    <property type="entry name" value="ZF_BED"/>
    <property type="match status" value="1"/>
</dbReference>
<evidence type="ECO:0000256" key="11">
    <source>
        <dbReference type="ARBA" id="ARBA00023065"/>
    </source>
</evidence>
<evidence type="ECO:0000256" key="1">
    <source>
        <dbReference type="ARBA" id="ARBA00004123"/>
    </source>
</evidence>
<proteinExistence type="predicted"/>
<feature type="domain" description="BED-type" evidence="18">
    <location>
        <begin position="122"/>
        <end position="182"/>
    </location>
</feature>
<keyword evidence="10 17" id="KW-1133">Transmembrane helix</keyword>
<keyword evidence="20" id="KW-1185">Reference proteome</keyword>
<dbReference type="InterPro" id="IPR008906">
    <property type="entry name" value="HATC_C_dom"/>
</dbReference>
<gene>
    <name evidence="19" type="ORF">N7541_009292</name>
</gene>
<evidence type="ECO:0000256" key="12">
    <source>
        <dbReference type="ARBA" id="ARBA00023125"/>
    </source>
</evidence>
<dbReference type="GO" id="GO:0030007">
    <property type="term" value="P:intracellular potassium ion homeostasis"/>
    <property type="evidence" value="ECO:0007669"/>
    <property type="project" value="TreeGrafter"/>
</dbReference>
<dbReference type="EMBL" id="JAPZBR010000008">
    <property type="protein sequence ID" value="KAJ5340168.1"/>
    <property type="molecule type" value="Genomic_DNA"/>
</dbReference>
<evidence type="ECO:0000256" key="7">
    <source>
        <dbReference type="ARBA" id="ARBA00022771"/>
    </source>
</evidence>
<dbReference type="SUPFAM" id="SSF53098">
    <property type="entry name" value="Ribonuclease H-like"/>
    <property type="match status" value="1"/>
</dbReference>
<feature type="region of interest" description="Disordered" evidence="16">
    <location>
        <begin position="943"/>
        <end position="978"/>
    </location>
</feature>
<dbReference type="GO" id="GO:1990573">
    <property type="term" value="P:potassium ion import across plasma membrane"/>
    <property type="evidence" value="ECO:0007669"/>
    <property type="project" value="TreeGrafter"/>
</dbReference>
<feature type="compositionally biased region" description="Basic and acidic residues" evidence="16">
    <location>
        <begin position="1564"/>
        <end position="1574"/>
    </location>
</feature>
<evidence type="ECO:0000256" key="3">
    <source>
        <dbReference type="ARBA" id="ARBA00022448"/>
    </source>
</evidence>
<dbReference type="GO" id="GO:0005634">
    <property type="term" value="C:nucleus"/>
    <property type="evidence" value="ECO:0007669"/>
    <property type="project" value="UniProtKB-SubCell"/>
</dbReference>
<protein>
    <recommendedName>
        <fullName evidence="18">BED-type domain-containing protein</fullName>
    </recommendedName>
</protein>
<evidence type="ECO:0000256" key="9">
    <source>
        <dbReference type="ARBA" id="ARBA00022958"/>
    </source>
</evidence>
<dbReference type="GO" id="GO:0140107">
    <property type="term" value="F:high-affinity potassium ion transmembrane transporter activity"/>
    <property type="evidence" value="ECO:0007669"/>
    <property type="project" value="TreeGrafter"/>
</dbReference>
<evidence type="ECO:0000256" key="4">
    <source>
        <dbReference type="ARBA" id="ARBA00022538"/>
    </source>
</evidence>
<feature type="region of interest" description="Disordered" evidence="16">
    <location>
        <begin position="686"/>
        <end position="714"/>
    </location>
</feature>
<accession>A0A9W9QLK9</accession>
<evidence type="ECO:0000256" key="16">
    <source>
        <dbReference type="SAM" id="MobiDB-lite"/>
    </source>
</evidence>
<dbReference type="GO" id="GO:0005886">
    <property type="term" value="C:plasma membrane"/>
    <property type="evidence" value="ECO:0007669"/>
    <property type="project" value="TreeGrafter"/>
</dbReference>
<keyword evidence="3" id="KW-0813">Transport</keyword>
<feature type="region of interest" description="Disordered" evidence="16">
    <location>
        <begin position="1521"/>
        <end position="1574"/>
    </location>
</feature>
<dbReference type="GO" id="GO:0003677">
    <property type="term" value="F:DNA binding"/>
    <property type="evidence" value="ECO:0007669"/>
    <property type="project" value="UniProtKB-KW"/>
</dbReference>
<keyword evidence="14" id="KW-0539">Nucleus</keyword>
<feature type="transmembrane region" description="Helical" evidence="17">
    <location>
        <begin position="1447"/>
        <end position="1470"/>
    </location>
</feature>
<keyword evidence="4" id="KW-0633">Potassium transport</keyword>
<feature type="transmembrane region" description="Helical" evidence="17">
    <location>
        <begin position="1361"/>
        <end position="1378"/>
    </location>
</feature>
<comment type="caution">
    <text evidence="19">The sequence shown here is derived from an EMBL/GenBank/DDBJ whole genome shotgun (WGS) entry which is preliminary data.</text>
</comment>
<dbReference type="InterPro" id="IPR003656">
    <property type="entry name" value="Znf_BED"/>
</dbReference>
<feature type="transmembrane region" description="Helical" evidence="17">
    <location>
        <begin position="839"/>
        <end position="859"/>
    </location>
</feature>
<keyword evidence="11" id="KW-0406">Ion transport</keyword>
<feature type="region of interest" description="Disordered" evidence="16">
    <location>
        <begin position="160"/>
        <end position="181"/>
    </location>
</feature>
<evidence type="ECO:0000256" key="2">
    <source>
        <dbReference type="ARBA" id="ARBA00004141"/>
    </source>
</evidence>
<comment type="subcellular location">
    <subcellularLocation>
        <location evidence="2">Membrane</location>
        <topology evidence="2">Multi-pass membrane protein</topology>
    </subcellularLocation>
    <subcellularLocation>
        <location evidence="1">Nucleus</location>
    </subcellularLocation>
</comment>
<dbReference type="PANTHER" id="PTHR31064">
    <property type="entry name" value="POTASSIUM TRANSPORT PROTEIN DDB_G0292412-RELATED"/>
    <property type="match status" value="1"/>
</dbReference>
<evidence type="ECO:0000256" key="8">
    <source>
        <dbReference type="ARBA" id="ARBA00022833"/>
    </source>
</evidence>
<dbReference type="GO" id="GO:0008270">
    <property type="term" value="F:zinc ion binding"/>
    <property type="evidence" value="ECO:0007669"/>
    <property type="project" value="UniProtKB-KW"/>
</dbReference>
<dbReference type="PANTHER" id="PTHR31064:SF30">
    <property type="entry name" value="HIGH-AFFINITY POTASSIUM TRANSPORT PROTEIN-RELATED"/>
    <property type="match status" value="1"/>
</dbReference>
<dbReference type="Pfam" id="PF05699">
    <property type="entry name" value="Dimer_Tnp_hAT"/>
    <property type="match status" value="1"/>
</dbReference>
<keyword evidence="13 17" id="KW-0472">Membrane</keyword>
<feature type="compositionally biased region" description="Acidic residues" evidence="16">
    <location>
        <begin position="688"/>
        <end position="714"/>
    </location>
</feature>